<evidence type="ECO:0000256" key="1">
    <source>
        <dbReference type="ARBA" id="ARBA00004651"/>
    </source>
</evidence>
<feature type="transmembrane region" description="Helical" evidence="8">
    <location>
        <begin position="178"/>
        <end position="196"/>
    </location>
</feature>
<name>A0A9D2N8Y6_9FIRM</name>
<sequence>MENRNDEELEIDLRSIFLAMKQRVLVIIASALLLGCVSCLFTMLFITPQYSSSATMLVLPREDNTTAVSELQAGTQLTNDYAVLLTSRPVLENVINELSLDMTYQQLNGTITVENPQDTRLLQITVENPDPEAARDIVNQLAATASAYIGDNMEVEAPKVIEQGEIPTERTSPNMKKMALLGLAAGLILSMGIIALKTILDDTVKTEDDITRYLNISTLASVPDRKDFISNKGKKTRGKKKNSKKRKSR</sequence>
<evidence type="ECO:0000259" key="9">
    <source>
        <dbReference type="Pfam" id="PF02706"/>
    </source>
</evidence>
<gene>
    <name evidence="10" type="ORF">H9935_13710</name>
</gene>
<evidence type="ECO:0000313" key="10">
    <source>
        <dbReference type="EMBL" id="HJC11829.1"/>
    </source>
</evidence>
<evidence type="ECO:0000256" key="2">
    <source>
        <dbReference type="ARBA" id="ARBA00006683"/>
    </source>
</evidence>
<keyword evidence="5 8" id="KW-1133">Transmembrane helix</keyword>
<dbReference type="PANTHER" id="PTHR32309:SF13">
    <property type="entry name" value="FERRIC ENTEROBACTIN TRANSPORT PROTEIN FEPE"/>
    <property type="match status" value="1"/>
</dbReference>
<comment type="caution">
    <text evidence="10">The sequence shown here is derived from an EMBL/GenBank/DDBJ whole genome shotgun (WGS) entry which is preliminary data.</text>
</comment>
<dbReference type="AlphaFoldDB" id="A0A9D2N8Y6"/>
<dbReference type="GO" id="GO:0005886">
    <property type="term" value="C:plasma membrane"/>
    <property type="evidence" value="ECO:0007669"/>
    <property type="project" value="UniProtKB-SubCell"/>
</dbReference>
<accession>A0A9D2N8Y6</accession>
<evidence type="ECO:0000256" key="5">
    <source>
        <dbReference type="ARBA" id="ARBA00022989"/>
    </source>
</evidence>
<dbReference type="Proteomes" id="UP000823893">
    <property type="component" value="Unassembled WGS sequence"/>
</dbReference>
<evidence type="ECO:0000256" key="8">
    <source>
        <dbReference type="SAM" id="Phobius"/>
    </source>
</evidence>
<evidence type="ECO:0000256" key="4">
    <source>
        <dbReference type="ARBA" id="ARBA00022692"/>
    </source>
</evidence>
<comment type="similarity">
    <text evidence="2">Belongs to the CpsC/CapA family.</text>
</comment>
<dbReference type="PANTHER" id="PTHR32309">
    <property type="entry name" value="TYROSINE-PROTEIN KINASE"/>
    <property type="match status" value="1"/>
</dbReference>
<reference evidence="10" key="2">
    <citation type="submission" date="2021-04" db="EMBL/GenBank/DDBJ databases">
        <authorList>
            <person name="Gilroy R."/>
        </authorList>
    </citation>
    <scope>NUCLEOTIDE SEQUENCE</scope>
    <source>
        <strain evidence="10">ChiSxjej6B18-287</strain>
    </source>
</reference>
<dbReference type="Pfam" id="PF02706">
    <property type="entry name" value="Wzz"/>
    <property type="match status" value="1"/>
</dbReference>
<keyword evidence="3" id="KW-1003">Cell membrane</keyword>
<reference evidence="10" key="1">
    <citation type="journal article" date="2021" name="PeerJ">
        <title>Extensive microbial diversity within the chicken gut microbiome revealed by metagenomics and culture.</title>
        <authorList>
            <person name="Gilroy R."/>
            <person name="Ravi A."/>
            <person name="Getino M."/>
            <person name="Pursley I."/>
            <person name="Horton D.L."/>
            <person name="Alikhan N.F."/>
            <person name="Baker D."/>
            <person name="Gharbi K."/>
            <person name="Hall N."/>
            <person name="Watson M."/>
            <person name="Adriaenssens E.M."/>
            <person name="Foster-Nyarko E."/>
            <person name="Jarju S."/>
            <person name="Secka A."/>
            <person name="Antonio M."/>
            <person name="Oren A."/>
            <person name="Chaudhuri R.R."/>
            <person name="La Ragione R."/>
            <person name="Hildebrand F."/>
            <person name="Pallen M.J."/>
        </authorList>
    </citation>
    <scope>NUCLEOTIDE SEQUENCE</scope>
    <source>
        <strain evidence="10">ChiSxjej6B18-287</strain>
    </source>
</reference>
<feature type="domain" description="Polysaccharide chain length determinant N-terminal" evidence="9">
    <location>
        <begin position="10"/>
        <end position="98"/>
    </location>
</feature>
<keyword evidence="6 8" id="KW-0472">Membrane</keyword>
<dbReference type="EMBL" id="DWWV01000189">
    <property type="protein sequence ID" value="HJC11829.1"/>
    <property type="molecule type" value="Genomic_DNA"/>
</dbReference>
<organism evidence="10 11">
    <name type="scientific">Candidatus Blautia merdigallinarum</name>
    <dbReference type="NCBI Taxonomy" id="2838495"/>
    <lineage>
        <taxon>Bacteria</taxon>
        <taxon>Bacillati</taxon>
        <taxon>Bacillota</taxon>
        <taxon>Clostridia</taxon>
        <taxon>Lachnospirales</taxon>
        <taxon>Lachnospiraceae</taxon>
        <taxon>Blautia</taxon>
    </lineage>
</organism>
<feature type="region of interest" description="Disordered" evidence="7">
    <location>
        <begin position="227"/>
        <end position="249"/>
    </location>
</feature>
<evidence type="ECO:0000256" key="6">
    <source>
        <dbReference type="ARBA" id="ARBA00023136"/>
    </source>
</evidence>
<dbReference type="InterPro" id="IPR050445">
    <property type="entry name" value="Bact_polysacc_biosynth/exp"/>
</dbReference>
<keyword evidence="4 8" id="KW-0812">Transmembrane</keyword>
<evidence type="ECO:0000313" key="11">
    <source>
        <dbReference type="Proteomes" id="UP000823893"/>
    </source>
</evidence>
<proteinExistence type="inferred from homology"/>
<feature type="compositionally biased region" description="Basic residues" evidence="7">
    <location>
        <begin position="232"/>
        <end position="249"/>
    </location>
</feature>
<dbReference type="InterPro" id="IPR003856">
    <property type="entry name" value="LPS_length_determ_N"/>
</dbReference>
<protein>
    <submittedName>
        <fullName evidence="10">Polysaccharide export protein</fullName>
    </submittedName>
</protein>
<comment type="subcellular location">
    <subcellularLocation>
        <location evidence="1">Cell membrane</location>
        <topology evidence="1">Multi-pass membrane protein</topology>
    </subcellularLocation>
</comment>
<feature type="transmembrane region" description="Helical" evidence="8">
    <location>
        <begin position="24"/>
        <end position="46"/>
    </location>
</feature>
<dbReference type="GO" id="GO:0004713">
    <property type="term" value="F:protein tyrosine kinase activity"/>
    <property type="evidence" value="ECO:0007669"/>
    <property type="project" value="TreeGrafter"/>
</dbReference>
<evidence type="ECO:0000256" key="7">
    <source>
        <dbReference type="SAM" id="MobiDB-lite"/>
    </source>
</evidence>
<evidence type="ECO:0000256" key="3">
    <source>
        <dbReference type="ARBA" id="ARBA00022475"/>
    </source>
</evidence>